<keyword evidence="3" id="KW-1185">Reference proteome</keyword>
<reference evidence="2 3" key="1">
    <citation type="journal article" date="2014" name="J. Virol.">
        <title>Molecular characterization of a lizard adenovirus reveals the first atadenovirus with two fiber genes and the first adenovirus with either one short or three long fibers per penton.</title>
        <authorList>
            <person name="Penzes J.J."/>
            <person name="Menendez-Conejero R."/>
            <person name="Condezo G.N."/>
            <person name="Ball I."/>
            <person name="Papp T."/>
            <person name="Doszpoly A."/>
            <person name="Paradela A."/>
            <person name="Perez-Berna A.J."/>
            <person name="Lopez-Sanz M."/>
            <person name="Nguyen T.H."/>
            <person name="van Raaij M.J."/>
            <person name="Marschang R.E."/>
            <person name="Harrach B."/>
            <person name="Benko M."/>
            <person name="San Martin C."/>
        </authorList>
    </citation>
    <scope>NUCLEOTIDE SEQUENCE [LARGE SCALE GENOMIC DNA]</scope>
    <source>
        <strain evidence="2">23-06</strain>
    </source>
</reference>
<dbReference type="KEGG" id="vg:20041331"/>
<dbReference type="GeneID" id="20041331"/>
<sequence length="101" mass="11262">MDDEEWGTEFASGSGNSTVTFPPYQLEDPPYAAAPDFASGKLLYTTFVILVLSMFVLLLSILLACHFLRNGRGGPFRAIYSRRGCTVHRPSVRFEKLRGMV</sequence>
<dbReference type="Proteomes" id="UP000133496">
    <property type="component" value="Segment"/>
</dbReference>
<keyword evidence="1" id="KW-0812">Transmembrane</keyword>
<organism evidence="2 3">
    <name type="scientific">Lizard adenovirus 2</name>
    <dbReference type="NCBI Taxonomy" id="874272"/>
    <lineage>
        <taxon>Viruses</taxon>
        <taxon>Varidnaviria</taxon>
        <taxon>Bamfordvirae</taxon>
        <taxon>Preplasmiviricota</taxon>
        <taxon>Polisuviricotina</taxon>
        <taxon>Pharingeaviricetes</taxon>
        <taxon>Rowavirales</taxon>
        <taxon>Adenoviridae</taxon>
        <taxon>Barthadenovirus</taxon>
        <taxon>Barthadenovirus lacertae</taxon>
        <taxon>Lizard atadenovirus A</taxon>
    </lineage>
</organism>
<protein>
    <submittedName>
        <fullName evidence="2">Protein ORF6</fullName>
    </submittedName>
</protein>
<feature type="transmembrane region" description="Helical" evidence="1">
    <location>
        <begin position="42"/>
        <end position="68"/>
    </location>
</feature>
<evidence type="ECO:0000313" key="3">
    <source>
        <dbReference type="Proteomes" id="UP000133496"/>
    </source>
</evidence>
<evidence type="ECO:0000313" key="2">
    <source>
        <dbReference type="EMBL" id="AII22584.1"/>
    </source>
</evidence>
<evidence type="ECO:0000256" key="1">
    <source>
        <dbReference type="SAM" id="Phobius"/>
    </source>
</evidence>
<dbReference type="EMBL" id="KJ156523">
    <property type="protein sequence ID" value="AII22584.1"/>
    <property type="molecule type" value="Genomic_DNA"/>
</dbReference>
<keyword evidence="1" id="KW-0472">Membrane</keyword>
<accession>A0A076FUN4</accession>
<keyword evidence="1" id="KW-1133">Transmembrane helix</keyword>
<dbReference type="RefSeq" id="YP_009051675.1">
    <property type="nucleotide sequence ID" value="NC_024684.1"/>
</dbReference>
<dbReference type="OrthoDB" id="41707at10239"/>
<name>A0A076FUN4_9ADEN</name>
<proteinExistence type="predicted"/>